<reference evidence="3" key="1">
    <citation type="journal article" date="2019" name="Int. J. Syst. Evol. Microbiol.">
        <title>The Global Catalogue of Microorganisms (GCM) 10K type strain sequencing project: providing services to taxonomists for standard genome sequencing and annotation.</title>
        <authorList>
            <consortium name="The Broad Institute Genomics Platform"/>
            <consortium name="The Broad Institute Genome Sequencing Center for Infectious Disease"/>
            <person name="Wu L."/>
            <person name="Ma J."/>
        </authorList>
    </citation>
    <scope>NUCLEOTIDE SEQUENCE [LARGE SCALE GENOMIC DNA]</scope>
    <source>
        <strain evidence="3">CGMCC 4.7289</strain>
    </source>
</reference>
<keyword evidence="2" id="KW-0378">Hydrolase</keyword>
<dbReference type="Pfam" id="PF06259">
    <property type="entry name" value="Abhydrolase_8"/>
    <property type="match status" value="1"/>
</dbReference>
<feature type="domain" description="DUF1023" evidence="1">
    <location>
        <begin position="287"/>
        <end position="455"/>
    </location>
</feature>
<dbReference type="InterPro" id="IPR010427">
    <property type="entry name" value="DUF1023"/>
</dbReference>
<dbReference type="EMBL" id="JBHSAY010000025">
    <property type="protein sequence ID" value="MFC4135782.1"/>
    <property type="molecule type" value="Genomic_DNA"/>
</dbReference>
<evidence type="ECO:0000313" key="2">
    <source>
        <dbReference type="EMBL" id="MFC4135782.1"/>
    </source>
</evidence>
<protein>
    <submittedName>
        <fullName evidence="2">Alpha/beta hydrolase</fullName>
    </submittedName>
</protein>
<gene>
    <name evidence="2" type="ORF">ACFOZ4_34665</name>
</gene>
<proteinExistence type="predicted"/>
<comment type="caution">
    <text evidence="2">The sequence shown here is derived from an EMBL/GenBank/DDBJ whole genome shotgun (WGS) entry which is preliminary data.</text>
</comment>
<accession>A0ABV8LXI4</accession>
<evidence type="ECO:0000313" key="3">
    <source>
        <dbReference type="Proteomes" id="UP001595816"/>
    </source>
</evidence>
<name>A0ABV8LXI4_9ACTN</name>
<dbReference type="GO" id="GO:0016787">
    <property type="term" value="F:hydrolase activity"/>
    <property type="evidence" value="ECO:0007669"/>
    <property type="project" value="UniProtKB-KW"/>
</dbReference>
<dbReference type="RefSeq" id="WP_253763197.1">
    <property type="nucleotide sequence ID" value="NZ_JAMZDZ010000001.1"/>
</dbReference>
<evidence type="ECO:0000259" key="1">
    <source>
        <dbReference type="Pfam" id="PF06259"/>
    </source>
</evidence>
<keyword evidence="3" id="KW-1185">Reference proteome</keyword>
<organism evidence="2 3">
    <name type="scientific">Hamadaea flava</name>
    <dbReference type="NCBI Taxonomy" id="1742688"/>
    <lineage>
        <taxon>Bacteria</taxon>
        <taxon>Bacillati</taxon>
        <taxon>Actinomycetota</taxon>
        <taxon>Actinomycetes</taxon>
        <taxon>Micromonosporales</taxon>
        <taxon>Micromonosporaceae</taxon>
        <taxon>Hamadaea</taxon>
    </lineage>
</organism>
<dbReference type="Proteomes" id="UP001595816">
    <property type="component" value="Unassembled WGS sequence"/>
</dbReference>
<sequence length="519" mass="54835">MTGGFVELRDTRFVALGQAADAWQAYGRQAAALEDRSVQTLIGPLRRSGWAGPAASAALPQADTVDDQFEIRARTARLIDVVLDEASSRFAQLQSALHDEVEAARTAGFRVGEDGVARPAHDEDGSAADAWTDRIAAVVKRAGQLDDQVAGVLAGLRPDGQGKTGADDWNRMSDAAEDVAVWLGVDPKRVPPPGSSPQRVADWWKGLSDQQRQLYLDAYPQVVGNLDGLPATDRDTANRLALRSHLAELTTGDGDERDLERSRRLLDRLERNEYGDPNEQLFLLGIDNSGDGRAIVAVGNPDDAANTCVLVPGVGTTLDGMTGEIDRATTMQRGAYAQAVGTGESVSVIAWLGYDAPEADWSAISHKRAEAGAPLLDGFVDGLHVTHGNGSAHTSVLGHSYGSTVVGNAAHDGNGLAADDIITAGSPGMDVNTVADLQIDPQHVWAGAAENDPIAGPLGSIWGIHDNEPTDPSFGANRFHVDTSGHSGYWAADSQSLANISRVVIGDYDHVTLDHGHAP</sequence>